<protein>
    <submittedName>
        <fullName evidence="2">Uncharacterized protein</fullName>
    </submittedName>
</protein>
<evidence type="ECO:0000313" key="3">
    <source>
        <dbReference type="Proteomes" id="UP000054988"/>
    </source>
</evidence>
<dbReference type="AlphaFoldDB" id="A0A0W0F856"/>
<feature type="region of interest" description="Disordered" evidence="1">
    <location>
        <begin position="194"/>
        <end position="223"/>
    </location>
</feature>
<evidence type="ECO:0000313" key="2">
    <source>
        <dbReference type="EMBL" id="KTB32338.1"/>
    </source>
</evidence>
<accession>A0A0W0F856</accession>
<dbReference type="Proteomes" id="UP000054988">
    <property type="component" value="Unassembled WGS sequence"/>
</dbReference>
<organism evidence="2 3">
    <name type="scientific">Moniliophthora roreri</name>
    <name type="common">Frosty pod rot fungus</name>
    <name type="synonym">Monilia roreri</name>
    <dbReference type="NCBI Taxonomy" id="221103"/>
    <lineage>
        <taxon>Eukaryota</taxon>
        <taxon>Fungi</taxon>
        <taxon>Dikarya</taxon>
        <taxon>Basidiomycota</taxon>
        <taxon>Agaricomycotina</taxon>
        <taxon>Agaricomycetes</taxon>
        <taxon>Agaricomycetidae</taxon>
        <taxon>Agaricales</taxon>
        <taxon>Marasmiineae</taxon>
        <taxon>Marasmiaceae</taxon>
        <taxon>Moniliophthora</taxon>
    </lineage>
</organism>
<feature type="compositionally biased region" description="Acidic residues" evidence="1">
    <location>
        <begin position="200"/>
        <end position="215"/>
    </location>
</feature>
<sequence>MSKYVTVGEDDIYKALQNVPIQESNLACSLLLSLKSPQKRPFSHRQRRSHPRSVVALAPLNINLKLRCATCRRTQDGPAIISKQPFEINEVQLVVIRPELFLPRDCHKREPAKETFSSLPSPFTTNALVTRNSLLFALILNALELLFFFLSEGYGARIPTDADMGDGDEDPHPSPHEPRASHNLQATALSDSFQTSSFDDSSDDSLDAPDSDTDDDTRRVYEPASASEEIWVNGLTRSEVDALQQTVVASGGSSGLERANAVLLMPEMANTLPDLPSGPLFQS</sequence>
<name>A0A0W0F856_MONRR</name>
<dbReference type="EMBL" id="LATX01002238">
    <property type="protein sequence ID" value="KTB32338.1"/>
    <property type="molecule type" value="Genomic_DNA"/>
</dbReference>
<reference evidence="2 3" key="1">
    <citation type="submission" date="2015-12" db="EMBL/GenBank/DDBJ databases">
        <title>Draft genome sequence of Moniliophthora roreri, the causal agent of frosty pod rot of cacao.</title>
        <authorList>
            <person name="Aime M.C."/>
            <person name="Diaz-Valderrama J.R."/>
            <person name="Kijpornyongpan T."/>
            <person name="Phillips-Mora W."/>
        </authorList>
    </citation>
    <scope>NUCLEOTIDE SEQUENCE [LARGE SCALE GENOMIC DNA]</scope>
    <source>
        <strain evidence="2 3">MCA 2952</strain>
    </source>
</reference>
<gene>
    <name evidence="2" type="ORF">WG66_15073</name>
</gene>
<feature type="region of interest" description="Disordered" evidence="1">
    <location>
        <begin position="160"/>
        <end position="180"/>
    </location>
</feature>
<feature type="compositionally biased region" description="Basic and acidic residues" evidence="1">
    <location>
        <begin position="170"/>
        <end position="180"/>
    </location>
</feature>
<proteinExistence type="predicted"/>
<comment type="caution">
    <text evidence="2">The sequence shown here is derived from an EMBL/GenBank/DDBJ whole genome shotgun (WGS) entry which is preliminary data.</text>
</comment>
<evidence type="ECO:0000256" key="1">
    <source>
        <dbReference type="SAM" id="MobiDB-lite"/>
    </source>
</evidence>